<dbReference type="AlphaFoldDB" id="A0A6A5SXW6"/>
<dbReference type="InterPro" id="IPR002347">
    <property type="entry name" value="SDR_fam"/>
</dbReference>
<evidence type="ECO:0000256" key="1">
    <source>
        <dbReference type="ARBA" id="ARBA00006484"/>
    </source>
</evidence>
<evidence type="ECO:0000313" key="3">
    <source>
        <dbReference type="EMBL" id="KAF1945261.1"/>
    </source>
</evidence>
<dbReference type="Gene3D" id="3.40.50.720">
    <property type="entry name" value="NAD(P)-binding Rossmann-like Domain"/>
    <property type="match status" value="1"/>
</dbReference>
<sequence>MAEFQITDADLTGFAGKVAIITGGSSGIGLATVELLSSLGCLVVSGDIQAPPAVGEFLFVQTDVRSWTDLTKLFKAAKDKHGRIDYVFANAGIGPRADYLNLAVDEAGELQEPNKDTLDINLNSVVNTVTLAGHYLKENAEGGSIVIMGSSTGLHPVRAADYSTAKSGVLGWGRGYARVVEAAGLPIRVNTLAPSWTATQVLPDLKDLLAAVSQACQPTSVVARAVAYLMADKSRHGEVIFVCDGKYTEIEKSVLAPAYETIKGDSLSDDAVLAKVMALAG</sequence>
<name>A0A6A5SXW6_9PLEO</name>
<reference evidence="3" key="1">
    <citation type="journal article" date="2020" name="Stud. Mycol.">
        <title>101 Dothideomycetes genomes: a test case for predicting lifestyles and emergence of pathogens.</title>
        <authorList>
            <person name="Haridas S."/>
            <person name="Albert R."/>
            <person name="Binder M."/>
            <person name="Bloem J."/>
            <person name="Labutti K."/>
            <person name="Salamov A."/>
            <person name="Andreopoulos B."/>
            <person name="Baker S."/>
            <person name="Barry K."/>
            <person name="Bills G."/>
            <person name="Bluhm B."/>
            <person name="Cannon C."/>
            <person name="Castanera R."/>
            <person name="Culley D."/>
            <person name="Daum C."/>
            <person name="Ezra D."/>
            <person name="Gonzalez J."/>
            <person name="Henrissat B."/>
            <person name="Kuo A."/>
            <person name="Liang C."/>
            <person name="Lipzen A."/>
            <person name="Lutzoni F."/>
            <person name="Magnuson J."/>
            <person name="Mondo S."/>
            <person name="Nolan M."/>
            <person name="Ohm R."/>
            <person name="Pangilinan J."/>
            <person name="Park H.-J."/>
            <person name="Ramirez L."/>
            <person name="Alfaro M."/>
            <person name="Sun H."/>
            <person name="Tritt A."/>
            <person name="Yoshinaga Y."/>
            <person name="Zwiers L.-H."/>
            <person name="Turgeon B."/>
            <person name="Goodwin S."/>
            <person name="Spatafora J."/>
            <person name="Crous P."/>
            <person name="Grigoriev I."/>
        </authorList>
    </citation>
    <scope>NUCLEOTIDE SEQUENCE</scope>
    <source>
        <strain evidence="3">CBS 161.51</strain>
    </source>
</reference>
<evidence type="ECO:0000256" key="2">
    <source>
        <dbReference type="ARBA" id="ARBA00023002"/>
    </source>
</evidence>
<dbReference type="CDD" id="cd05323">
    <property type="entry name" value="ADH_SDR_c_like"/>
    <property type="match status" value="1"/>
</dbReference>
<protein>
    <submittedName>
        <fullName evidence="3">NAD(P)-binding protein</fullName>
    </submittedName>
</protein>
<dbReference type="Proteomes" id="UP000800038">
    <property type="component" value="Unassembled WGS sequence"/>
</dbReference>
<comment type="similarity">
    <text evidence="1">Belongs to the short-chain dehydrogenases/reductases (SDR) family.</text>
</comment>
<dbReference type="OrthoDB" id="37659at2759"/>
<dbReference type="EMBL" id="ML976010">
    <property type="protein sequence ID" value="KAF1945261.1"/>
    <property type="molecule type" value="Genomic_DNA"/>
</dbReference>
<keyword evidence="2" id="KW-0560">Oxidoreductase</keyword>
<evidence type="ECO:0000313" key="4">
    <source>
        <dbReference type="Proteomes" id="UP000800038"/>
    </source>
</evidence>
<dbReference type="InterPro" id="IPR036291">
    <property type="entry name" value="NAD(P)-bd_dom_sf"/>
</dbReference>
<proteinExistence type="inferred from homology"/>
<dbReference type="PRINTS" id="PR00081">
    <property type="entry name" value="GDHRDH"/>
</dbReference>
<organism evidence="3 4">
    <name type="scientific">Clathrospora elynae</name>
    <dbReference type="NCBI Taxonomy" id="706981"/>
    <lineage>
        <taxon>Eukaryota</taxon>
        <taxon>Fungi</taxon>
        <taxon>Dikarya</taxon>
        <taxon>Ascomycota</taxon>
        <taxon>Pezizomycotina</taxon>
        <taxon>Dothideomycetes</taxon>
        <taxon>Pleosporomycetidae</taxon>
        <taxon>Pleosporales</taxon>
        <taxon>Diademaceae</taxon>
        <taxon>Clathrospora</taxon>
    </lineage>
</organism>
<keyword evidence="4" id="KW-1185">Reference proteome</keyword>
<dbReference type="GO" id="GO:0016491">
    <property type="term" value="F:oxidoreductase activity"/>
    <property type="evidence" value="ECO:0007669"/>
    <property type="project" value="UniProtKB-KW"/>
</dbReference>
<dbReference type="PANTHER" id="PTHR43180">
    <property type="entry name" value="3-OXOACYL-(ACYL-CARRIER-PROTEIN) REDUCTASE (AFU_ORTHOLOGUE AFUA_6G11210)"/>
    <property type="match status" value="1"/>
</dbReference>
<dbReference type="Pfam" id="PF00106">
    <property type="entry name" value="adh_short"/>
    <property type="match status" value="1"/>
</dbReference>
<dbReference type="PANTHER" id="PTHR43180:SF10">
    <property type="entry name" value="NAD(P)-BINDING PROTEIN"/>
    <property type="match status" value="1"/>
</dbReference>
<gene>
    <name evidence="3" type="ORF">EJ02DRAFT_338853</name>
</gene>
<accession>A0A6A5SXW6</accession>
<dbReference type="SUPFAM" id="SSF51735">
    <property type="entry name" value="NAD(P)-binding Rossmann-fold domains"/>
    <property type="match status" value="1"/>
</dbReference>